<dbReference type="GO" id="GO:0016887">
    <property type="term" value="F:ATP hydrolysis activity"/>
    <property type="evidence" value="ECO:0007669"/>
    <property type="project" value="InterPro"/>
</dbReference>
<dbReference type="InterPro" id="IPR027417">
    <property type="entry name" value="P-loop_NTPase"/>
</dbReference>
<evidence type="ECO:0000256" key="4">
    <source>
        <dbReference type="ARBA" id="ARBA00022475"/>
    </source>
</evidence>
<dbReference type="GeneID" id="98568339"/>
<dbReference type="PROSITE" id="PS00211">
    <property type="entry name" value="ABC_TRANSPORTER_1"/>
    <property type="match status" value="1"/>
</dbReference>
<dbReference type="EMBL" id="NGJU01000011">
    <property type="protein sequence ID" value="RST95147.1"/>
    <property type="molecule type" value="Genomic_DNA"/>
</dbReference>
<keyword evidence="10" id="KW-1185">Reference proteome</keyword>
<dbReference type="GO" id="GO:0015833">
    <property type="term" value="P:peptide transport"/>
    <property type="evidence" value="ECO:0007669"/>
    <property type="project" value="InterPro"/>
</dbReference>
<dbReference type="Gene3D" id="3.40.50.300">
    <property type="entry name" value="P-loop containing nucleotide triphosphate hydrolases"/>
    <property type="match status" value="1"/>
</dbReference>
<dbReference type="GO" id="GO:0005524">
    <property type="term" value="F:ATP binding"/>
    <property type="evidence" value="ECO:0007669"/>
    <property type="project" value="UniProtKB-KW"/>
</dbReference>
<accession>A0A429ZN72</accession>
<dbReference type="PROSITE" id="PS50893">
    <property type="entry name" value="ABC_TRANSPORTER_2"/>
    <property type="match status" value="1"/>
</dbReference>
<evidence type="ECO:0000313" key="9">
    <source>
        <dbReference type="EMBL" id="RST95147.1"/>
    </source>
</evidence>
<keyword evidence="3" id="KW-0813">Transport</keyword>
<evidence type="ECO:0000256" key="7">
    <source>
        <dbReference type="ARBA" id="ARBA00023136"/>
    </source>
</evidence>
<feature type="domain" description="ABC transporter" evidence="8">
    <location>
        <begin position="7"/>
        <end position="252"/>
    </location>
</feature>
<evidence type="ECO:0000256" key="6">
    <source>
        <dbReference type="ARBA" id="ARBA00022840"/>
    </source>
</evidence>
<name>A0A429ZN72_9ENTE</name>
<keyword evidence="4" id="KW-1003">Cell membrane</keyword>
<keyword evidence="7" id="KW-0472">Membrane</keyword>
<dbReference type="Proteomes" id="UP000287239">
    <property type="component" value="Unassembled WGS sequence"/>
</dbReference>
<evidence type="ECO:0000256" key="1">
    <source>
        <dbReference type="ARBA" id="ARBA00004202"/>
    </source>
</evidence>
<dbReference type="Pfam" id="PF08352">
    <property type="entry name" value="oligo_HPY"/>
    <property type="match status" value="1"/>
</dbReference>
<comment type="similarity">
    <text evidence="2">Belongs to the ABC transporter superfamily.</text>
</comment>
<dbReference type="InterPro" id="IPR003439">
    <property type="entry name" value="ABC_transporter-like_ATP-bd"/>
</dbReference>
<dbReference type="FunFam" id="3.40.50.300:FF:000016">
    <property type="entry name" value="Oligopeptide ABC transporter ATP-binding component"/>
    <property type="match status" value="1"/>
</dbReference>
<dbReference type="Pfam" id="PF00005">
    <property type="entry name" value="ABC_tran"/>
    <property type="match status" value="1"/>
</dbReference>
<dbReference type="InterPro" id="IPR050388">
    <property type="entry name" value="ABC_Ni/Peptide_Import"/>
</dbReference>
<comment type="caution">
    <text evidence="9">The sequence shown here is derived from an EMBL/GenBank/DDBJ whole genome shotgun (WGS) entry which is preliminary data.</text>
</comment>
<evidence type="ECO:0000313" key="10">
    <source>
        <dbReference type="Proteomes" id="UP000287239"/>
    </source>
</evidence>
<dbReference type="InterPro" id="IPR017871">
    <property type="entry name" value="ABC_transporter-like_CS"/>
</dbReference>
<dbReference type="PANTHER" id="PTHR43297:SF2">
    <property type="entry name" value="DIPEPTIDE TRANSPORT ATP-BINDING PROTEIN DPPD"/>
    <property type="match status" value="1"/>
</dbReference>
<dbReference type="InterPro" id="IPR003593">
    <property type="entry name" value="AAA+_ATPase"/>
</dbReference>
<evidence type="ECO:0000256" key="2">
    <source>
        <dbReference type="ARBA" id="ARBA00005417"/>
    </source>
</evidence>
<evidence type="ECO:0000259" key="8">
    <source>
        <dbReference type="PROSITE" id="PS50893"/>
    </source>
</evidence>
<keyword evidence="5" id="KW-0547">Nucleotide-binding</keyword>
<dbReference type="InterPro" id="IPR013563">
    <property type="entry name" value="Oligopep_ABC_C"/>
</dbReference>
<dbReference type="AlphaFoldDB" id="A0A429ZN72"/>
<keyword evidence="6 9" id="KW-0067">ATP-binding</keyword>
<organism evidence="9 10">
    <name type="scientific">Vagococcus salmoninarum</name>
    <dbReference type="NCBI Taxonomy" id="2739"/>
    <lineage>
        <taxon>Bacteria</taxon>
        <taxon>Bacillati</taxon>
        <taxon>Bacillota</taxon>
        <taxon>Bacilli</taxon>
        <taxon>Lactobacillales</taxon>
        <taxon>Enterococcaceae</taxon>
        <taxon>Vagococcus</taxon>
    </lineage>
</organism>
<dbReference type="PANTHER" id="PTHR43297">
    <property type="entry name" value="OLIGOPEPTIDE TRANSPORT ATP-BINDING PROTEIN APPD"/>
    <property type="match status" value="1"/>
</dbReference>
<dbReference type="GO" id="GO:0005886">
    <property type="term" value="C:plasma membrane"/>
    <property type="evidence" value="ECO:0007669"/>
    <property type="project" value="UniProtKB-SubCell"/>
</dbReference>
<evidence type="ECO:0000256" key="5">
    <source>
        <dbReference type="ARBA" id="ARBA00022741"/>
    </source>
</evidence>
<gene>
    <name evidence="9" type="ORF">CBF35_08155</name>
</gene>
<sequence>MTNIIEIKNLEIAFQKKGENIQKIIHGIDLDIPRGQIVGIVGESGSGKSISMKGIMNILPENSQLAYDSFEFDGQQIQSNQRNREAIPAAMIFQDPMTALNPLRTIGYHLIEVIQRFSKTSKKNATALAIKELEKVGIGLPEKRMNQYPHELSGGMRQRIMIAMALLAKPKLLIADEPTTALDVTIQAQILNLIRRLQREEDLSVILVTHDFGIVAGMCQSIKVMYQGQIVEEGSTDEIFYEAAHPYTQELLKAIPSGEKGQRLYSVGNHSSESVKGNQGKLVNLSPTHRVLKEEAAGK</sequence>
<reference evidence="9 10" key="1">
    <citation type="submission" date="2017-05" db="EMBL/GenBank/DDBJ databases">
        <title>Vagococcus spp. assemblies.</title>
        <authorList>
            <person name="Gulvik C.A."/>
        </authorList>
    </citation>
    <scope>NUCLEOTIDE SEQUENCE [LARGE SCALE GENOMIC DNA]</scope>
    <source>
        <strain evidence="9 10">NCFB 2777</strain>
    </source>
</reference>
<evidence type="ECO:0000256" key="3">
    <source>
        <dbReference type="ARBA" id="ARBA00022448"/>
    </source>
</evidence>
<proteinExistence type="inferred from homology"/>
<comment type="subcellular location">
    <subcellularLocation>
        <location evidence="1">Cell membrane</location>
        <topology evidence="1">Peripheral membrane protein</topology>
    </subcellularLocation>
</comment>
<dbReference type="RefSeq" id="WP_126779948.1">
    <property type="nucleotide sequence ID" value="NZ_NGJU01000011.1"/>
</dbReference>
<protein>
    <submittedName>
        <fullName evidence="9">ABC transporter ATP-binding protein</fullName>
    </submittedName>
</protein>
<dbReference type="SUPFAM" id="SSF52540">
    <property type="entry name" value="P-loop containing nucleoside triphosphate hydrolases"/>
    <property type="match status" value="1"/>
</dbReference>
<dbReference type="SMART" id="SM00382">
    <property type="entry name" value="AAA"/>
    <property type="match status" value="1"/>
</dbReference>
<dbReference type="OrthoDB" id="9802264at2"/>
<dbReference type="CDD" id="cd03257">
    <property type="entry name" value="ABC_NikE_OppD_transporters"/>
    <property type="match status" value="1"/>
</dbReference>